<gene>
    <name evidence="1" type="ORF">RSSM_03031</name>
</gene>
<organism evidence="1 2">
    <name type="scientific">Rhodopirellula sallentina SM41</name>
    <dbReference type="NCBI Taxonomy" id="1263870"/>
    <lineage>
        <taxon>Bacteria</taxon>
        <taxon>Pseudomonadati</taxon>
        <taxon>Planctomycetota</taxon>
        <taxon>Planctomycetia</taxon>
        <taxon>Pirellulales</taxon>
        <taxon>Pirellulaceae</taxon>
        <taxon>Rhodopirellula</taxon>
    </lineage>
</organism>
<accession>M5U2M0</accession>
<comment type="caution">
    <text evidence="1">The sequence shown here is derived from an EMBL/GenBank/DDBJ whole genome shotgun (WGS) entry which is preliminary data.</text>
</comment>
<name>M5U2M0_9BACT</name>
<sequence length="356" mass="38093">MVIVIIGILMGIAIPAITIGLTRAKTTAIKMELNSIASAIDQYQLTYGDYPPDFSDKSVVDRHYRKLFPRMSADDAGLLDAMIGTGASFDASAIDRAEALVWCLGGYSKDVQRPFTGPGGPLEWVGSGTYDAAASTERQKPSNYQINTDRTNKLFDFDAARLTIGSVNASAALSPTNRYLSSEESGTGDLAATYIAREDGAPFVYFDARTYRKEDATLGMNGFGHSEFGFVRPYVSDTPKNVTTSGNFASLTAALSSWEFMNPDTFQVISAGLDDNFGSVNLVDNSLLTDTVDRPLYFQYPSGEAIAPQTGVSTPGGLKVSGVSKYQDGAIGSGLENFTPDNITNFSNAAIVDDLP</sequence>
<dbReference type="RefSeq" id="WP_008679654.1">
    <property type="nucleotide sequence ID" value="NZ_ANOH01000210.1"/>
</dbReference>
<proteinExistence type="predicted"/>
<dbReference type="Gene3D" id="3.30.700.10">
    <property type="entry name" value="Glycoprotein, Type 4 Pilin"/>
    <property type="match status" value="1"/>
</dbReference>
<evidence type="ECO:0000313" key="1">
    <source>
        <dbReference type="EMBL" id="EMI55529.1"/>
    </source>
</evidence>
<dbReference type="SUPFAM" id="SSF54523">
    <property type="entry name" value="Pili subunits"/>
    <property type="match status" value="1"/>
</dbReference>
<protein>
    <recommendedName>
        <fullName evidence="3">Protein containing Prepilin-type cleavage/methylation</fullName>
    </recommendedName>
</protein>
<keyword evidence="2" id="KW-1185">Reference proteome</keyword>
<dbReference type="PATRIC" id="fig|1263870.3.peg.3221"/>
<dbReference type="Proteomes" id="UP000011885">
    <property type="component" value="Unassembled WGS sequence"/>
</dbReference>
<dbReference type="InterPro" id="IPR045584">
    <property type="entry name" value="Pilin-like"/>
</dbReference>
<reference evidence="1 2" key="1">
    <citation type="journal article" date="2013" name="Mar. Genomics">
        <title>Expression of sulfatases in Rhodopirellula baltica and the diversity of sulfatases in the genus Rhodopirellula.</title>
        <authorList>
            <person name="Wegner C.E."/>
            <person name="Richter-Heitmann T."/>
            <person name="Klindworth A."/>
            <person name="Klockow C."/>
            <person name="Richter M."/>
            <person name="Achstetter T."/>
            <person name="Glockner F.O."/>
            <person name="Harder J."/>
        </authorList>
    </citation>
    <scope>NUCLEOTIDE SEQUENCE [LARGE SCALE GENOMIC DNA]</scope>
    <source>
        <strain evidence="1 2">SM41</strain>
    </source>
</reference>
<dbReference type="EMBL" id="ANOH01000210">
    <property type="protein sequence ID" value="EMI55529.1"/>
    <property type="molecule type" value="Genomic_DNA"/>
</dbReference>
<dbReference type="AlphaFoldDB" id="M5U2M0"/>
<evidence type="ECO:0000313" key="2">
    <source>
        <dbReference type="Proteomes" id="UP000011885"/>
    </source>
</evidence>
<evidence type="ECO:0008006" key="3">
    <source>
        <dbReference type="Google" id="ProtNLM"/>
    </source>
</evidence>